<evidence type="ECO:0000313" key="1">
    <source>
        <dbReference type="EMBL" id="NXR84573.1"/>
    </source>
</evidence>
<keyword evidence="2" id="KW-1185">Reference proteome</keyword>
<dbReference type="Proteomes" id="UP000535705">
    <property type="component" value="Unassembled WGS sequence"/>
</dbReference>
<dbReference type="OrthoDB" id="10263222at2759"/>
<dbReference type="GO" id="GO:0004519">
    <property type="term" value="F:endonuclease activity"/>
    <property type="evidence" value="ECO:0007669"/>
    <property type="project" value="InterPro"/>
</dbReference>
<accession>A0A7L2PIW2</accession>
<gene>
    <name evidence="1" type="primary">Las1l</name>
    <name evidence="1" type="ORF">PYCJOC_R05585</name>
</gene>
<sequence>RKRLKPLRTVVAWRGRAEWDQVMVGLYCGDSRLQQDALDRVSAWKSRVGPKMPLVVDCTAELTHFKVLDSSVRLKSHELILSYGLALVRFVNLITERKQKMVSIPLRQLDREITLIRVDITMWVVDLHHELTHGKLPWLALCCKG</sequence>
<dbReference type="EMBL" id="VWYP01035489">
    <property type="protein sequence ID" value="NXR84573.1"/>
    <property type="molecule type" value="Genomic_DNA"/>
</dbReference>
<dbReference type="Pfam" id="PF04031">
    <property type="entry name" value="Las1"/>
    <property type="match status" value="1"/>
</dbReference>
<feature type="non-terminal residue" evidence="1">
    <location>
        <position position="145"/>
    </location>
</feature>
<dbReference type="GO" id="GO:0000470">
    <property type="term" value="P:maturation of LSU-rRNA"/>
    <property type="evidence" value="ECO:0007669"/>
    <property type="project" value="TreeGrafter"/>
</dbReference>
<dbReference type="PANTHER" id="PTHR15002">
    <property type="entry name" value="RIBOSOMAL BIOGENESIS PROTEIN LAS1L"/>
    <property type="match status" value="1"/>
</dbReference>
<organism evidence="1 2">
    <name type="scientific">Pycnonotus jocosus</name>
    <name type="common">Red-whiskered bulbul</name>
    <name type="synonym">Lanius jocosus</name>
    <dbReference type="NCBI Taxonomy" id="182897"/>
    <lineage>
        <taxon>Eukaryota</taxon>
        <taxon>Metazoa</taxon>
        <taxon>Chordata</taxon>
        <taxon>Craniata</taxon>
        <taxon>Vertebrata</taxon>
        <taxon>Euteleostomi</taxon>
        <taxon>Archelosauria</taxon>
        <taxon>Archosauria</taxon>
        <taxon>Dinosauria</taxon>
        <taxon>Saurischia</taxon>
        <taxon>Theropoda</taxon>
        <taxon>Coelurosauria</taxon>
        <taxon>Aves</taxon>
        <taxon>Neognathae</taxon>
        <taxon>Neoaves</taxon>
        <taxon>Telluraves</taxon>
        <taxon>Australaves</taxon>
        <taxon>Passeriformes</taxon>
        <taxon>Sylvioidea</taxon>
        <taxon>Pycnonotidae</taxon>
        <taxon>Pycnonotus</taxon>
    </lineage>
</organism>
<dbReference type="PANTHER" id="PTHR15002:SF0">
    <property type="entry name" value="RIBOSOMAL BIOGENESIS PROTEIN LAS1L"/>
    <property type="match status" value="1"/>
</dbReference>
<evidence type="ECO:0000313" key="2">
    <source>
        <dbReference type="Proteomes" id="UP000535705"/>
    </source>
</evidence>
<dbReference type="AlphaFoldDB" id="A0A7L2PIW2"/>
<dbReference type="GO" id="GO:0030687">
    <property type="term" value="C:preribosome, large subunit precursor"/>
    <property type="evidence" value="ECO:0007669"/>
    <property type="project" value="TreeGrafter"/>
</dbReference>
<dbReference type="GO" id="GO:0000460">
    <property type="term" value="P:maturation of 5.8S rRNA"/>
    <property type="evidence" value="ECO:0007669"/>
    <property type="project" value="TreeGrafter"/>
</dbReference>
<dbReference type="GO" id="GO:0090730">
    <property type="term" value="C:Las1 complex"/>
    <property type="evidence" value="ECO:0007669"/>
    <property type="project" value="InterPro"/>
</dbReference>
<dbReference type="InterPro" id="IPR007174">
    <property type="entry name" value="Las1"/>
</dbReference>
<protein>
    <submittedName>
        <fullName evidence="1">LAS1L protein</fullName>
    </submittedName>
</protein>
<reference evidence="1 2" key="1">
    <citation type="submission" date="2019-09" db="EMBL/GenBank/DDBJ databases">
        <title>Bird 10,000 Genomes (B10K) Project - Family phase.</title>
        <authorList>
            <person name="Zhang G."/>
        </authorList>
    </citation>
    <scope>NUCLEOTIDE SEQUENCE [LARGE SCALE GENOMIC DNA]</scope>
    <source>
        <strain evidence="1">B10K-DU-002-42</strain>
        <tissue evidence="1">Muscle</tissue>
    </source>
</reference>
<comment type="caution">
    <text evidence="1">The sequence shown here is derived from an EMBL/GenBank/DDBJ whole genome shotgun (WGS) entry which is preliminary data.</text>
</comment>
<name>A0A7L2PIW2_PYCJO</name>
<feature type="non-terminal residue" evidence="1">
    <location>
        <position position="1"/>
    </location>
</feature>
<proteinExistence type="predicted"/>